<name>A0A085BG92_9FLAO</name>
<comment type="caution">
    <text evidence="1">The sequence shown here is derived from an EMBL/GenBank/DDBJ whole genome shotgun (WGS) entry which is preliminary data.</text>
</comment>
<dbReference type="AlphaFoldDB" id="A0A085BG92"/>
<dbReference type="EMBL" id="JPLY01000004">
    <property type="protein sequence ID" value="KFC21487.1"/>
    <property type="molecule type" value="Genomic_DNA"/>
</dbReference>
<proteinExistence type="predicted"/>
<keyword evidence="2" id="KW-1185">Reference proteome</keyword>
<organism evidence="1 2">
    <name type="scientific">Epilithonimonas lactis</name>
    <dbReference type="NCBI Taxonomy" id="421072"/>
    <lineage>
        <taxon>Bacteria</taxon>
        <taxon>Pseudomonadati</taxon>
        <taxon>Bacteroidota</taxon>
        <taxon>Flavobacteriia</taxon>
        <taxon>Flavobacteriales</taxon>
        <taxon>Weeksellaceae</taxon>
        <taxon>Chryseobacterium group</taxon>
        <taxon>Epilithonimonas</taxon>
    </lineage>
</organism>
<protein>
    <submittedName>
        <fullName evidence="1">Uncharacterized protein</fullName>
    </submittedName>
</protein>
<dbReference type="Proteomes" id="UP000028623">
    <property type="component" value="Unassembled WGS sequence"/>
</dbReference>
<reference evidence="1 2" key="1">
    <citation type="submission" date="2014-07" db="EMBL/GenBank/DDBJ databases">
        <title>Epilithonimonas lactis LMG 22401 Genome.</title>
        <authorList>
            <person name="Pipes S.E."/>
            <person name="Stropko S.J."/>
        </authorList>
    </citation>
    <scope>NUCLEOTIDE SEQUENCE [LARGE SCALE GENOMIC DNA]</scope>
    <source>
        <strain evidence="1 2">LMG 24401</strain>
    </source>
</reference>
<evidence type="ECO:0000313" key="2">
    <source>
        <dbReference type="Proteomes" id="UP000028623"/>
    </source>
</evidence>
<gene>
    <name evidence="1" type="ORF">IO89_15030</name>
</gene>
<accession>A0A085BG92</accession>
<evidence type="ECO:0000313" key="1">
    <source>
        <dbReference type="EMBL" id="KFC21487.1"/>
    </source>
</evidence>
<sequence length="99" mass="11353">MVLIHPPGPGSSLYTHLFTDRQVKGEENKDRYFYPSDVFPKSKSSKCEGENISFLKKMVLQQLVKRHCTDLKTPGSNDADDEFDIMGSRVVVNFFRPKK</sequence>